<reference evidence="8" key="1">
    <citation type="journal article" date="2020" name="Microbiol. Resour. Announc.">
        <title>Complete Genome Sequence of Geobacillus sp. Strain E55-1, Isolated from Mine Geyser in Japan.</title>
        <authorList>
            <person name="Miyazaki K."/>
            <person name="Hase E."/>
            <person name="Tokito N."/>
        </authorList>
    </citation>
    <scope>NUCLEOTIDE SEQUENCE [LARGE SCALE GENOMIC DNA]</scope>
    <source>
        <strain evidence="8">E55-1</strain>
    </source>
</reference>
<dbReference type="GO" id="GO:0006109">
    <property type="term" value="P:regulation of carbohydrate metabolic process"/>
    <property type="evidence" value="ECO:0007669"/>
    <property type="project" value="InterPro"/>
</dbReference>
<protein>
    <recommendedName>
        <fullName evidence="5">Translational regulator CsrA</fullName>
    </recommendedName>
</protein>
<dbReference type="FunFam" id="2.60.40.4380:FF:000002">
    <property type="entry name" value="Translational regulator CsrA"/>
    <property type="match status" value="1"/>
</dbReference>
<comment type="subcellular location">
    <subcellularLocation>
        <location evidence="5">Cytoplasm</location>
    </subcellularLocation>
</comment>
<keyword evidence="4 5" id="KW-0694">RNA-binding</keyword>
<dbReference type="GO" id="GO:0044781">
    <property type="term" value="P:bacterial-type flagellum organization"/>
    <property type="evidence" value="ECO:0007669"/>
    <property type="project" value="UniProtKB-KW"/>
</dbReference>
<keyword evidence="1 5" id="KW-0963">Cytoplasm</keyword>
<dbReference type="PANTHER" id="PTHR34984">
    <property type="entry name" value="CARBON STORAGE REGULATOR"/>
    <property type="match status" value="1"/>
</dbReference>
<dbReference type="NCBIfam" id="TIGR00202">
    <property type="entry name" value="csrA"/>
    <property type="match status" value="1"/>
</dbReference>
<evidence type="ECO:0000256" key="2">
    <source>
        <dbReference type="ARBA" id="ARBA00022491"/>
    </source>
</evidence>
<sequence length="92" mass="10463">MLVLTRKKNESIMIGDSIEIKVLAIEGEQIKLGIIAPKHIDIYRKEIYAAIQKENKLAANVQAILLQQLKNNKKTTKHSINVSDIKNVDREQ</sequence>
<dbReference type="GO" id="GO:0005829">
    <property type="term" value="C:cytosol"/>
    <property type="evidence" value="ECO:0007669"/>
    <property type="project" value="TreeGrafter"/>
</dbReference>
<dbReference type="EMBL" id="AP022557">
    <property type="protein sequence ID" value="BBW97638.1"/>
    <property type="molecule type" value="Genomic_DNA"/>
</dbReference>
<evidence type="ECO:0000313" key="8">
    <source>
        <dbReference type="Proteomes" id="UP000501421"/>
    </source>
</evidence>
<dbReference type="Gene3D" id="2.60.40.4380">
    <property type="entry name" value="Translational regulator CsrA"/>
    <property type="match status" value="1"/>
</dbReference>
<dbReference type="RefSeq" id="WP_051962608.1">
    <property type="nucleotide sequence ID" value="NZ_AP022557.1"/>
</dbReference>
<dbReference type="SUPFAM" id="SSF117130">
    <property type="entry name" value="CsrA-like"/>
    <property type="match status" value="1"/>
</dbReference>
<evidence type="ECO:0000313" key="7">
    <source>
        <dbReference type="EMBL" id="BBW97638.1"/>
    </source>
</evidence>
<organism evidence="7 8">
    <name type="scientific">Geobacillus subterraneus</name>
    <dbReference type="NCBI Taxonomy" id="129338"/>
    <lineage>
        <taxon>Bacteria</taxon>
        <taxon>Bacillati</taxon>
        <taxon>Bacillota</taxon>
        <taxon>Bacilli</taxon>
        <taxon>Bacillales</taxon>
        <taxon>Anoxybacillaceae</taxon>
        <taxon>Geobacillus</taxon>
    </lineage>
</organism>
<keyword evidence="5" id="KW-1005">Bacterial flagellum biogenesis</keyword>
<dbReference type="NCBIfam" id="NF002469">
    <property type="entry name" value="PRK01712.1"/>
    <property type="match status" value="1"/>
</dbReference>
<gene>
    <name evidence="5 7" type="primary">csrA</name>
    <name evidence="7" type="ORF">GsuE55_24710</name>
</gene>
<dbReference type="GO" id="GO:0006402">
    <property type="term" value="P:mRNA catabolic process"/>
    <property type="evidence" value="ECO:0007669"/>
    <property type="project" value="InterPro"/>
</dbReference>
<evidence type="ECO:0000256" key="4">
    <source>
        <dbReference type="ARBA" id="ARBA00022884"/>
    </source>
</evidence>
<dbReference type="InterPro" id="IPR036107">
    <property type="entry name" value="CsrA_sf"/>
</dbReference>
<keyword evidence="3 5" id="KW-0810">Translation regulation</keyword>
<evidence type="ECO:0000256" key="6">
    <source>
        <dbReference type="SAM" id="MobiDB-lite"/>
    </source>
</evidence>
<keyword evidence="8" id="KW-1185">Reference proteome</keyword>
<evidence type="ECO:0000256" key="1">
    <source>
        <dbReference type="ARBA" id="ARBA00022490"/>
    </source>
</evidence>
<dbReference type="GO" id="GO:0048027">
    <property type="term" value="F:mRNA 5'-UTR binding"/>
    <property type="evidence" value="ECO:0007669"/>
    <property type="project" value="UniProtKB-UniRule"/>
</dbReference>
<dbReference type="AlphaFoldDB" id="A0A679FMK8"/>
<dbReference type="GO" id="GO:1902208">
    <property type="term" value="P:regulation of bacterial-type flagellum assembly"/>
    <property type="evidence" value="ECO:0007669"/>
    <property type="project" value="UniProtKB-UniRule"/>
</dbReference>
<dbReference type="Pfam" id="PF02599">
    <property type="entry name" value="CsrA"/>
    <property type="match status" value="1"/>
</dbReference>
<name>A0A679FMK8_9BACL</name>
<dbReference type="PANTHER" id="PTHR34984:SF1">
    <property type="entry name" value="CARBON STORAGE REGULATOR"/>
    <property type="match status" value="1"/>
</dbReference>
<feature type="region of interest" description="Disordered" evidence="6">
    <location>
        <begin position="73"/>
        <end position="92"/>
    </location>
</feature>
<evidence type="ECO:0000256" key="5">
    <source>
        <dbReference type="HAMAP-Rule" id="MF_00167"/>
    </source>
</evidence>
<keyword evidence="2 5" id="KW-0678">Repressor</keyword>
<dbReference type="InterPro" id="IPR003751">
    <property type="entry name" value="CsrA"/>
</dbReference>
<dbReference type="HAMAP" id="MF_00167">
    <property type="entry name" value="CsrA"/>
    <property type="match status" value="1"/>
</dbReference>
<comment type="subunit">
    <text evidence="5">Homodimer; the beta-strands of each monomer intercalate to form a hydrophobic core, while the alpha-helices form wings that extend away from the core.</text>
</comment>
<comment type="function">
    <text evidence="5">A translational regulator that binds mRNA to regulate translation initiation and/or mRNA stability. Usually binds in the 5'-UTR at or near the Shine-Dalgarno sequence preventing ribosome-binding, thus repressing translation. Its main target seems to be the major flagellin gene, while its function is anatagonized by FliW.</text>
</comment>
<evidence type="ECO:0000256" key="3">
    <source>
        <dbReference type="ARBA" id="ARBA00022845"/>
    </source>
</evidence>
<comment type="similarity">
    <text evidence="5">Belongs to the CsrA/RsmA family.</text>
</comment>
<accession>A0A679FMK8</accession>
<proteinExistence type="inferred from homology"/>
<dbReference type="GO" id="GO:0045947">
    <property type="term" value="P:negative regulation of translational initiation"/>
    <property type="evidence" value="ECO:0007669"/>
    <property type="project" value="UniProtKB-UniRule"/>
</dbReference>
<dbReference type="Proteomes" id="UP000501421">
    <property type="component" value="Chromosome"/>
</dbReference>